<proteinExistence type="predicted"/>
<dbReference type="InParanoid" id="F4X2Q3"/>
<gene>
    <name evidence="1" type="ORF">G5I_12584</name>
</gene>
<dbReference type="EMBL" id="GL888591">
    <property type="protein sequence ID" value="EGI59249.1"/>
    <property type="molecule type" value="Genomic_DNA"/>
</dbReference>
<evidence type="ECO:0000313" key="1">
    <source>
        <dbReference type="EMBL" id="EGI59249.1"/>
    </source>
</evidence>
<keyword evidence="2" id="KW-1185">Reference proteome</keyword>
<dbReference type="Proteomes" id="UP000007755">
    <property type="component" value="Unassembled WGS sequence"/>
</dbReference>
<sequence>MADHTDPGIEKTVGLTVNIIVKVLRCLANLSCRKLVATLRYSVSLRRVRGLSARGKGNPAVFAQQEGCDRTGIGTKLSASRGNQPCRGVLVYITMFRTLCEFFTPANRCIVLRWDPYMHSALAVDPQQETVLPRGCTDYRRDRKHLLSLNAFASIQNSILLRTVVSLLSSRRTQDEGLPTWKCHEEPYCSIKKDELMPRLVDTWHCAQPQRAPDTLVSLCFVDDFTRVGHLRAISRTMVALPSTEDNVSETMIPYSGIVEKKRLEREVERLVEGLDDPVTKEKFLLELFTINKYLTFESPSAEARRSVEIDRSFAAIAIGALADTHGYVRGNNGLTRVRCGMAQNAGRLYSGVQSGIRFGEYVFPLCETTESFPEGSLSANFPSGHCMPRCTLPKCRSSTTFFMDPFRIQAALKNHPEENRDGVPTTTGIEIENRFMHSLEHCESSRGPSPLPSTSYCFDLNNILNNTLYAFHLDEASPFLFRVSSEIYEHLEQHRGFGRMGTRATKCTATRTTVRHISIPRREQRLFPPSRSYIIHPPLTGRPAQSYCRLRRMDLSQLGTTPHPSDLTQLSDYHDESDCCCTAMNHEIIEARCMVDAIKLGMRESGPISNFEKGASHVRFHSQQYGPRDAILMTLAGSDGANYFGKQNMPGTFKLNEAMTCLIIHCVIKIKMANYKTT</sequence>
<reference evidence="1" key="1">
    <citation type="submission" date="2011-02" db="EMBL/GenBank/DDBJ databases">
        <title>The genome of the leaf-cutting ant Acromyrmex echinatior suggests key adaptations to social evolution and fungus farming.</title>
        <authorList>
            <person name="Nygaard S."/>
            <person name="Zhang G."/>
        </authorList>
    </citation>
    <scope>NUCLEOTIDE SEQUENCE</scope>
</reference>
<name>F4X2Q3_ACREC</name>
<protein>
    <submittedName>
        <fullName evidence="1">Uncharacterized protein</fullName>
    </submittedName>
</protein>
<dbReference type="AlphaFoldDB" id="F4X2Q3"/>
<organism evidence="2">
    <name type="scientific">Acromyrmex echinatior</name>
    <name type="common">Panamanian leafcutter ant</name>
    <name type="synonym">Acromyrmex octospinosus echinatior</name>
    <dbReference type="NCBI Taxonomy" id="103372"/>
    <lineage>
        <taxon>Eukaryota</taxon>
        <taxon>Metazoa</taxon>
        <taxon>Ecdysozoa</taxon>
        <taxon>Arthropoda</taxon>
        <taxon>Hexapoda</taxon>
        <taxon>Insecta</taxon>
        <taxon>Pterygota</taxon>
        <taxon>Neoptera</taxon>
        <taxon>Endopterygota</taxon>
        <taxon>Hymenoptera</taxon>
        <taxon>Apocrita</taxon>
        <taxon>Aculeata</taxon>
        <taxon>Formicoidea</taxon>
        <taxon>Formicidae</taxon>
        <taxon>Myrmicinae</taxon>
        <taxon>Acromyrmex</taxon>
    </lineage>
</organism>
<accession>F4X2Q3</accession>
<evidence type="ECO:0000313" key="2">
    <source>
        <dbReference type="Proteomes" id="UP000007755"/>
    </source>
</evidence>